<keyword evidence="1" id="KW-1133">Transmembrane helix</keyword>
<evidence type="ECO:0000256" key="1">
    <source>
        <dbReference type="SAM" id="Phobius"/>
    </source>
</evidence>
<keyword evidence="1" id="KW-0812">Transmembrane</keyword>
<organism evidence="2 3">
    <name type="scientific">Macrosiphum euphorbiae</name>
    <name type="common">potato aphid</name>
    <dbReference type="NCBI Taxonomy" id="13131"/>
    <lineage>
        <taxon>Eukaryota</taxon>
        <taxon>Metazoa</taxon>
        <taxon>Ecdysozoa</taxon>
        <taxon>Arthropoda</taxon>
        <taxon>Hexapoda</taxon>
        <taxon>Insecta</taxon>
        <taxon>Pterygota</taxon>
        <taxon>Neoptera</taxon>
        <taxon>Paraneoptera</taxon>
        <taxon>Hemiptera</taxon>
        <taxon>Sternorrhyncha</taxon>
        <taxon>Aphidomorpha</taxon>
        <taxon>Aphidoidea</taxon>
        <taxon>Aphididae</taxon>
        <taxon>Macrosiphini</taxon>
        <taxon>Macrosiphum</taxon>
    </lineage>
</organism>
<keyword evidence="3" id="KW-1185">Reference proteome</keyword>
<proteinExistence type="predicted"/>
<comment type="caution">
    <text evidence="2">The sequence shown here is derived from an EMBL/GenBank/DDBJ whole genome shotgun (WGS) entry which is preliminary data.</text>
</comment>
<gene>
    <name evidence="2" type="ORF">MEUPH1_LOCUS741</name>
</gene>
<dbReference type="Proteomes" id="UP001160148">
    <property type="component" value="Unassembled WGS sequence"/>
</dbReference>
<accession>A0AAV0VIT4</accession>
<sequence length="148" mass="17420">MFLSYFTVPMFSFMILLNLFLLYSPIESETNGKWYDTCKKCQADPCYKQFYRPCLFRNNKFYCFTCHSKNGHRKFYTENGCQKQCTQMGMMCVCLDSCYECVAKGARSNPASCREATDDEYKSALKVQICFVRHHQHALREIIIKIIL</sequence>
<dbReference type="AlphaFoldDB" id="A0AAV0VIT4"/>
<dbReference type="EMBL" id="CARXXK010000001">
    <property type="protein sequence ID" value="CAI6343480.1"/>
    <property type="molecule type" value="Genomic_DNA"/>
</dbReference>
<reference evidence="2 3" key="1">
    <citation type="submission" date="2023-01" db="EMBL/GenBank/DDBJ databases">
        <authorList>
            <person name="Whitehead M."/>
        </authorList>
    </citation>
    <scope>NUCLEOTIDE SEQUENCE [LARGE SCALE GENOMIC DNA]</scope>
</reference>
<feature type="transmembrane region" description="Helical" evidence="1">
    <location>
        <begin position="6"/>
        <end position="23"/>
    </location>
</feature>
<name>A0AAV0VIT4_9HEMI</name>
<protein>
    <submittedName>
        <fullName evidence="2">Uncharacterized protein</fullName>
    </submittedName>
</protein>
<evidence type="ECO:0000313" key="3">
    <source>
        <dbReference type="Proteomes" id="UP001160148"/>
    </source>
</evidence>
<evidence type="ECO:0000313" key="2">
    <source>
        <dbReference type="EMBL" id="CAI6343480.1"/>
    </source>
</evidence>
<keyword evidence="1" id="KW-0472">Membrane</keyword>